<reference evidence="2" key="1">
    <citation type="submission" date="2021-01" db="EMBL/GenBank/DDBJ databases">
        <authorList>
            <consortium name="Genoscope - CEA"/>
            <person name="William W."/>
        </authorList>
    </citation>
    <scope>NUCLEOTIDE SEQUENCE</scope>
</reference>
<dbReference type="Proteomes" id="UP000683925">
    <property type="component" value="Unassembled WGS sequence"/>
</dbReference>
<sequence>MYDFLGGPKPIQIRWIVNTFKALTLPYILLLMYYTQNFEFGTYLYLALHGSYGILWIIKDMSFPDQNFQKYTTIPSAIGGCLILIAYWILPIIQVTGYGQNEIKPSFVSLIIVLYVIGIVLMMSSDCQKYYTLKYRKGLIKDGLFKLNRNPNYTGEILIYLSFAMVTNNALSYLIVFMSWVFMFVPFMLRKEISLSQKEGWTEYYKQSYLAFWKFSKSDIINIGLYNMMIVFIIVIIL</sequence>
<dbReference type="OMA" id="IQIRWIV"/>
<accession>A0A8S1W0P7</accession>
<dbReference type="Pfam" id="PF06966">
    <property type="entry name" value="DUF1295"/>
    <property type="match status" value="1"/>
</dbReference>
<dbReference type="EMBL" id="CAJJDP010000078">
    <property type="protein sequence ID" value="CAD8182681.1"/>
    <property type="molecule type" value="Genomic_DNA"/>
</dbReference>
<dbReference type="PANTHER" id="PTHR32251:SF33">
    <property type="entry name" value="STEROID 5-ALPHA REDUCTASE C-TERMINAL DOMAIN-CONTAINING PROTEIN"/>
    <property type="match status" value="1"/>
</dbReference>
<evidence type="ECO:0000313" key="2">
    <source>
        <dbReference type="EMBL" id="CAD8182681.1"/>
    </source>
</evidence>
<dbReference type="PANTHER" id="PTHR32251">
    <property type="entry name" value="3-OXO-5-ALPHA-STEROID 4-DEHYDROGENASE"/>
    <property type="match status" value="1"/>
</dbReference>
<keyword evidence="1" id="KW-0812">Transmembrane</keyword>
<keyword evidence="3" id="KW-1185">Reference proteome</keyword>
<feature type="transmembrane region" description="Helical" evidence="1">
    <location>
        <begin position="12"/>
        <end position="33"/>
    </location>
</feature>
<dbReference type="PROSITE" id="PS50244">
    <property type="entry name" value="S5A_REDUCTASE"/>
    <property type="match status" value="1"/>
</dbReference>
<feature type="transmembrane region" description="Helical" evidence="1">
    <location>
        <begin position="220"/>
        <end position="237"/>
    </location>
</feature>
<gene>
    <name evidence="2" type="ORF">POCTA_138.1.T0790164</name>
</gene>
<dbReference type="GO" id="GO:0016020">
    <property type="term" value="C:membrane"/>
    <property type="evidence" value="ECO:0007669"/>
    <property type="project" value="TreeGrafter"/>
</dbReference>
<protein>
    <recommendedName>
        <fullName evidence="4">Steroid 5-alpha reductase C-terminal domain-containing protein</fullName>
    </recommendedName>
</protein>
<keyword evidence="1" id="KW-1133">Transmembrane helix</keyword>
<evidence type="ECO:0008006" key="4">
    <source>
        <dbReference type="Google" id="ProtNLM"/>
    </source>
</evidence>
<feature type="transmembrane region" description="Helical" evidence="1">
    <location>
        <begin position="73"/>
        <end position="93"/>
    </location>
</feature>
<proteinExistence type="predicted"/>
<evidence type="ECO:0000313" key="3">
    <source>
        <dbReference type="Proteomes" id="UP000683925"/>
    </source>
</evidence>
<comment type="caution">
    <text evidence="2">The sequence shown here is derived from an EMBL/GenBank/DDBJ whole genome shotgun (WGS) entry which is preliminary data.</text>
</comment>
<name>A0A8S1W0P7_PAROT</name>
<dbReference type="InterPro" id="IPR010721">
    <property type="entry name" value="UstE-like"/>
</dbReference>
<feature type="transmembrane region" description="Helical" evidence="1">
    <location>
        <begin position="105"/>
        <end position="124"/>
    </location>
</feature>
<organism evidence="2 3">
    <name type="scientific">Paramecium octaurelia</name>
    <dbReference type="NCBI Taxonomy" id="43137"/>
    <lineage>
        <taxon>Eukaryota</taxon>
        <taxon>Sar</taxon>
        <taxon>Alveolata</taxon>
        <taxon>Ciliophora</taxon>
        <taxon>Intramacronucleata</taxon>
        <taxon>Oligohymenophorea</taxon>
        <taxon>Peniculida</taxon>
        <taxon>Parameciidae</taxon>
        <taxon>Paramecium</taxon>
    </lineage>
</organism>
<dbReference type="AlphaFoldDB" id="A0A8S1W0P7"/>
<keyword evidence="1" id="KW-0472">Membrane</keyword>
<dbReference type="OrthoDB" id="67965at2759"/>
<evidence type="ECO:0000256" key="1">
    <source>
        <dbReference type="SAM" id="Phobius"/>
    </source>
</evidence>
<feature type="transmembrane region" description="Helical" evidence="1">
    <location>
        <begin position="40"/>
        <end position="58"/>
    </location>
</feature>
<feature type="transmembrane region" description="Helical" evidence="1">
    <location>
        <begin position="170"/>
        <end position="189"/>
    </location>
</feature>